<sequence length="318" mass="33284">MSLRRGRHLDRSGTRATATWLWLVGALVIGGRRDPERRRQAVGVDAIGLALRLDRRCVAAGTATAARRYGCVSLKHGFGAIVQRFVLRRRVRAVLPGDFLTILAPRTFVAIAALATLWTLAALRALATGFLTVAVPAVAAIVVAVAIAALAVLLAADAIAVALLLAGTDRLALIAEIVVAIEIEIVARLDARLLLILEPAPLVGEHAEIMIRELEVIFCGDAVALALRIRREILVLLEKLGGVAARAVVDPITAVATSLAALALAVAATTITAATATPAAVLPIVDQATVLVLRTKTGLAPASRCKPSGLAAWRKADR</sequence>
<evidence type="ECO:0000313" key="2">
    <source>
        <dbReference type="EMBL" id="MBB4153633.1"/>
    </source>
</evidence>
<comment type="caution">
    <text evidence="2">The sequence shown here is derived from an EMBL/GenBank/DDBJ whole genome shotgun (WGS) entry which is preliminary data.</text>
</comment>
<keyword evidence="1" id="KW-0472">Membrane</keyword>
<keyword evidence="1" id="KW-1133">Transmembrane helix</keyword>
<dbReference type="Proteomes" id="UP000529795">
    <property type="component" value="Unassembled WGS sequence"/>
</dbReference>
<evidence type="ECO:0000313" key="3">
    <source>
        <dbReference type="Proteomes" id="UP000529795"/>
    </source>
</evidence>
<gene>
    <name evidence="2" type="ORF">GGQ80_001539</name>
</gene>
<reference evidence="2 3" key="1">
    <citation type="submission" date="2020-08" db="EMBL/GenBank/DDBJ databases">
        <title>Genomic Encyclopedia of Type Strains, Phase IV (KMG-IV): sequencing the most valuable type-strain genomes for metagenomic binning, comparative biology and taxonomic classification.</title>
        <authorList>
            <person name="Goeker M."/>
        </authorList>
    </citation>
    <scope>NUCLEOTIDE SEQUENCE [LARGE SCALE GENOMIC DNA]</scope>
    <source>
        <strain evidence="2 3">YC6723</strain>
    </source>
</reference>
<dbReference type="EMBL" id="JACIEV010000004">
    <property type="protein sequence ID" value="MBB4153633.1"/>
    <property type="molecule type" value="Genomic_DNA"/>
</dbReference>
<protein>
    <submittedName>
        <fullName evidence="2">Uncharacterized protein</fullName>
    </submittedName>
</protein>
<proteinExistence type="predicted"/>
<organism evidence="2 3">
    <name type="scientific">Sphingomonas jinjuensis</name>
    <dbReference type="NCBI Taxonomy" id="535907"/>
    <lineage>
        <taxon>Bacteria</taxon>
        <taxon>Pseudomonadati</taxon>
        <taxon>Pseudomonadota</taxon>
        <taxon>Alphaproteobacteria</taxon>
        <taxon>Sphingomonadales</taxon>
        <taxon>Sphingomonadaceae</taxon>
        <taxon>Sphingomonas</taxon>
    </lineage>
</organism>
<evidence type="ECO:0000256" key="1">
    <source>
        <dbReference type="SAM" id="Phobius"/>
    </source>
</evidence>
<feature type="transmembrane region" description="Helical" evidence="1">
    <location>
        <begin position="133"/>
        <end position="166"/>
    </location>
</feature>
<dbReference type="AlphaFoldDB" id="A0A840F2Q9"/>
<keyword evidence="3" id="KW-1185">Reference proteome</keyword>
<feature type="transmembrane region" description="Helical" evidence="1">
    <location>
        <begin position="99"/>
        <end position="121"/>
    </location>
</feature>
<name>A0A840F2Q9_9SPHN</name>
<accession>A0A840F2Q9</accession>
<keyword evidence="1" id="KW-0812">Transmembrane</keyword>